<reference evidence="1" key="1">
    <citation type="submission" date="2022-11" db="EMBL/GenBank/DDBJ databases">
        <authorList>
            <person name="Hyden B.L."/>
            <person name="Feng K."/>
            <person name="Yates T."/>
            <person name="Jawdy S."/>
            <person name="Smart L.B."/>
            <person name="Muchero W."/>
        </authorList>
    </citation>
    <scope>NUCLEOTIDE SEQUENCE</scope>
    <source>
        <tissue evidence="1">Shoot tip</tissue>
    </source>
</reference>
<dbReference type="PANTHER" id="PTHR46410:SF18">
    <property type="entry name" value="AT-RICH INTERACTIVE DOMAIN-CONTAINING PROTEIN 2"/>
    <property type="match status" value="1"/>
</dbReference>
<dbReference type="PANTHER" id="PTHR46410">
    <property type="entry name" value="AT-RICH INTERACTIVE DOMAIN-CONTAINING PROTEIN 2"/>
    <property type="match status" value="1"/>
</dbReference>
<dbReference type="EMBL" id="JAPFFM010000017">
    <property type="protein sequence ID" value="KAJ6695421.1"/>
    <property type="molecule type" value="Genomic_DNA"/>
</dbReference>
<accession>A0A9Q0PWJ4</accession>
<dbReference type="AlphaFoldDB" id="A0A9Q0PWJ4"/>
<evidence type="ECO:0000313" key="1">
    <source>
        <dbReference type="EMBL" id="KAJ6695421.1"/>
    </source>
</evidence>
<sequence>MCPSMFEDVSFPSEQSAKRSRCSKRLPAPEKPQLCYCCNSCSAHRSKSASLLKTKCENACKEQEHALKVQELVIDDLSSKHTTLSGSEDKHVRRHVAVGPLFQAEVPEWTGMVSESASKWLGTRFWPSKYENHNVPVAMDPIGKGGISLCGCQLPGSVGCARFHTAEKRMKLKLELGSFVLSLAVEPSICRQVLLGQQKSYQNRVTPKYTDSDDDDETKQELRWSHERCSCEHYHCGRSFPDKLGSLELHDILKVPSRCFSSCGGGRSSCLCNGTTFLLVRVLLAV</sequence>
<reference evidence="1" key="2">
    <citation type="journal article" date="2023" name="Int. J. Mol. Sci.">
        <title>De Novo Assembly and Annotation of 11 Diverse Shrub Willow (Salix) Genomes Reveals Novel Gene Organization in Sex-Linked Regions.</title>
        <authorList>
            <person name="Hyden B."/>
            <person name="Feng K."/>
            <person name="Yates T.B."/>
            <person name="Jawdy S."/>
            <person name="Cereghino C."/>
            <person name="Smart L.B."/>
            <person name="Muchero W."/>
        </authorList>
    </citation>
    <scope>NUCLEOTIDE SEQUENCE</scope>
    <source>
        <tissue evidence="1">Shoot tip</tissue>
    </source>
</reference>
<protein>
    <submittedName>
        <fullName evidence="1">AT-RICH INTERACTIVE DOMAIN-CONTAINING PROTEIN 2</fullName>
    </submittedName>
</protein>
<organism evidence="1 2">
    <name type="scientific">Salix koriyanagi</name>
    <dbReference type="NCBI Taxonomy" id="2511006"/>
    <lineage>
        <taxon>Eukaryota</taxon>
        <taxon>Viridiplantae</taxon>
        <taxon>Streptophyta</taxon>
        <taxon>Embryophyta</taxon>
        <taxon>Tracheophyta</taxon>
        <taxon>Spermatophyta</taxon>
        <taxon>Magnoliopsida</taxon>
        <taxon>eudicotyledons</taxon>
        <taxon>Gunneridae</taxon>
        <taxon>Pentapetalae</taxon>
        <taxon>rosids</taxon>
        <taxon>fabids</taxon>
        <taxon>Malpighiales</taxon>
        <taxon>Salicaceae</taxon>
        <taxon>Saliceae</taxon>
        <taxon>Salix</taxon>
    </lineage>
</organism>
<evidence type="ECO:0000313" key="2">
    <source>
        <dbReference type="Proteomes" id="UP001151752"/>
    </source>
</evidence>
<gene>
    <name evidence="1" type="ORF">OIU74_014533</name>
</gene>
<dbReference type="Proteomes" id="UP001151752">
    <property type="component" value="Chromosome 3"/>
</dbReference>
<keyword evidence="2" id="KW-1185">Reference proteome</keyword>
<proteinExistence type="predicted"/>
<comment type="caution">
    <text evidence="1">The sequence shown here is derived from an EMBL/GenBank/DDBJ whole genome shotgun (WGS) entry which is preliminary data.</text>
</comment>
<name>A0A9Q0PWJ4_9ROSI</name>